<reference evidence="1" key="1">
    <citation type="submission" date="2021-02" db="EMBL/GenBank/DDBJ databases">
        <authorList>
            <person name="Nowell W R."/>
        </authorList>
    </citation>
    <scope>NUCLEOTIDE SEQUENCE</scope>
</reference>
<dbReference type="EMBL" id="CAJOBR010084051">
    <property type="protein sequence ID" value="CAF5129473.1"/>
    <property type="molecule type" value="Genomic_DNA"/>
</dbReference>
<comment type="caution">
    <text evidence="1">The sequence shown here is derived from an EMBL/GenBank/DDBJ whole genome shotgun (WGS) entry which is preliminary data.</text>
</comment>
<organism evidence="1 3">
    <name type="scientific">Rotaria socialis</name>
    <dbReference type="NCBI Taxonomy" id="392032"/>
    <lineage>
        <taxon>Eukaryota</taxon>
        <taxon>Metazoa</taxon>
        <taxon>Spiralia</taxon>
        <taxon>Gnathifera</taxon>
        <taxon>Rotifera</taxon>
        <taxon>Eurotatoria</taxon>
        <taxon>Bdelloidea</taxon>
        <taxon>Philodinida</taxon>
        <taxon>Philodinidae</taxon>
        <taxon>Rotaria</taxon>
    </lineage>
</organism>
<dbReference type="Proteomes" id="UP000663848">
    <property type="component" value="Unassembled WGS sequence"/>
</dbReference>
<proteinExistence type="predicted"/>
<evidence type="ECO:0000313" key="2">
    <source>
        <dbReference type="EMBL" id="CAF5129473.1"/>
    </source>
</evidence>
<accession>A0A822E764</accession>
<sequence length="50" mass="5761">MFLVEKDVVIETKETFINNATNLLTTGSITNLIDTDRHKFETFADALWWG</sequence>
<name>A0A822E764_9BILA</name>
<protein>
    <submittedName>
        <fullName evidence="1">Uncharacterized protein</fullName>
    </submittedName>
</protein>
<gene>
    <name evidence="1" type="ORF">QYT958_LOCUS44281</name>
    <name evidence="2" type="ORF">QYT958_LOCUS46677</name>
</gene>
<evidence type="ECO:0000313" key="1">
    <source>
        <dbReference type="EMBL" id="CAF5089617.1"/>
    </source>
</evidence>
<evidence type="ECO:0000313" key="3">
    <source>
        <dbReference type="Proteomes" id="UP000663848"/>
    </source>
</evidence>
<feature type="non-terminal residue" evidence="1">
    <location>
        <position position="50"/>
    </location>
</feature>
<dbReference type="AlphaFoldDB" id="A0A822E764"/>
<dbReference type="EMBL" id="CAJOBR010067765">
    <property type="protein sequence ID" value="CAF5089617.1"/>
    <property type="molecule type" value="Genomic_DNA"/>
</dbReference>